<comment type="similarity">
    <text evidence="1">Belongs to the leucine-binding protein family.</text>
</comment>
<feature type="domain" description="Leucine-binding protein" evidence="4">
    <location>
        <begin position="45"/>
        <end position="391"/>
    </location>
</feature>
<dbReference type="Pfam" id="PF13458">
    <property type="entry name" value="Peripla_BP_6"/>
    <property type="match status" value="1"/>
</dbReference>
<evidence type="ECO:0000313" key="5">
    <source>
        <dbReference type="EMBL" id="GAA1532676.1"/>
    </source>
</evidence>
<gene>
    <name evidence="5" type="ORF">GCM10009788_39710</name>
</gene>
<keyword evidence="2 3" id="KW-0732">Signal</keyword>
<accession>A0ABN2B4D0</accession>
<feature type="chain" id="PRO_5045354896" evidence="3">
    <location>
        <begin position="29"/>
        <end position="398"/>
    </location>
</feature>
<name>A0ABN2B4D0_9ACTN</name>
<reference evidence="5 6" key="1">
    <citation type="journal article" date="2019" name="Int. J. Syst. Evol. Microbiol.">
        <title>The Global Catalogue of Microorganisms (GCM) 10K type strain sequencing project: providing services to taxonomists for standard genome sequencing and annotation.</title>
        <authorList>
            <consortium name="The Broad Institute Genomics Platform"/>
            <consortium name="The Broad Institute Genome Sequencing Center for Infectious Disease"/>
            <person name="Wu L."/>
            <person name="Ma J."/>
        </authorList>
    </citation>
    <scope>NUCLEOTIDE SEQUENCE [LARGE SCALE GENOMIC DNA]</scope>
    <source>
        <strain evidence="5 6">JCM 14942</strain>
    </source>
</reference>
<proteinExistence type="inferred from homology"/>
<dbReference type="InterPro" id="IPR028082">
    <property type="entry name" value="Peripla_BP_I"/>
</dbReference>
<evidence type="ECO:0000256" key="1">
    <source>
        <dbReference type="ARBA" id="ARBA00010062"/>
    </source>
</evidence>
<evidence type="ECO:0000313" key="6">
    <source>
        <dbReference type="Proteomes" id="UP001500842"/>
    </source>
</evidence>
<comment type="caution">
    <text evidence="5">The sequence shown here is derived from an EMBL/GenBank/DDBJ whole genome shotgun (WGS) entry which is preliminary data.</text>
</comment>
<dbReference type="Gene3D" id="3.40.50.2300">
    <property type="match status" value="2"/>
</dbReference>
<dbReference type="InterPro" id="IPR051010">
    <property type="entry name" value="BCAA_transport"/>
</dbReference>
<organism evidence="5 6">
    <name type="scientific">Nocardioides humi</name>
    <dbReference type="NCBI Taxonomy" id="449461"/>
    <lineage>
        <taxon>Bacteria</taxon>
        <taxon>Bacillati</taxon>
        <taxon>Actinomycetota</taxon>
        <taxon>Actinomycetes</taxon>
        <taxon>Propionibacteriales</taxon>
        <taxon>Nocardioidaceae</taxon>
        <taxon>Nocardioides</taxon>
    </lineage>
</organism>
<dbReference type="PANTHER" id="PTHR30483">
    <property type="entry name" value="LEUCINE-SPECIFIC-BINDING PROTEIN"/>
    <property type="match status" value="1"/>
</dbReference>
<dbReference type="SUPFAM" id="SSF53822">
    <property type="entry name" value="Periplasmic binding protein-like I"/>
    <property type="match status" value="1"/>
</dbReference>
<dbReference type="RefSeq" id="WP_141004219.1">
    <property type="nucleotide sequence ID" value="NZ_BAAAOR010000029.1"/>
</dbReference>
<evidence type="ECO:0000259" key="4">
    <source>
        <dbReference type="Pfam" id="PF13458"/>
    </source>
</evidence>
<dbReference type="PROSITE" id="PS51257">
    <property type="entry name" value="PROKAR_LIPOPROTEIN"/>
    <property type="match status" value="1"/>
</dbReference>
<feature type="signal peptide" evidence="3">
    <location>
        <begin position="1"/>
        <end position="28"/>
    </location>
</feature>
<dbReference type="InterPro" id="IPR028081">
    <property type="entry name" value="Leu-bd"/>
</dbReference>
<evidence type="ECO:0000256" key="2">
    <source>
        <dbReference type="ARBA" id="ARBA00022729"/>
    </source>
</evidence>
<sequence length="398" mass="41704">MKVHARIARSPRVVGAVAVTAAIALGLAACGSDGDGASGSGGSQTIKLGSISDLSGPASVIGIAGREGQETAVNVINGDPDTYLCSPDRKIELKYDDGTNAPTTAVTIAKNYISSREYLGIIGPLYTAQAQAMAPLTSKAKIPLLVPYTPGSKELTGLGDYVFASSQPDAQTAVTGVDALTKAWPDAQNVGVLYASDSAAHIPMSKLIMEELTKAGKTPIEFSVPFTSTDLSSAISTFKSKDVQAIYILLNSPAQVAAMQAASRSDYHPHWFGYSTMFTQAVIDGGGDEAEGALLASDYDPNLDNDLNKTFREAYKADFNKEPDSWAALGFQSVMTYAAAICSIDGEVTGDQLRDALQDVQAPAIVNGGTFTFNDDRLVAVPPNVLEIKDGKFVSWAG</sequence>
<keyword evidence="6" id="KW-1185">Reference proteome</keyword>
<dbReference type="EMBL" id="BAAAOR010000029">
    <property type="protein sequence ID" value="GAA1532676.1"/>
    <property type="molecule type" value="Genomic_DNA"/>
</dbReference>
<evidence type="ECO:0000256" key="3">
    <source>
        <dbReference type="SAM" id="SignalP"/>
    </source>
</evidence>
<protein>
    <submittedName>
        <fullName evidence="5">ABC transporter substrate-binding protein</fullName>
    </submittedName>
</protein>
<dbReference type="Proteomes" id="UP001500842">
    <property type="component" value="Unassembled WGS sequence"/>
</dbReference>